<evidence type="ECO:0000313" key="2">
    <source>
        <dbReference type="Proteomes" id="UP000450676"/>
    </source>
</evidence>
<comment type="caution">
    <text evidence="1">The sequence shown here is derived from an EMBL/GenBank/DDBJ whole genome shotgun (WGS) entry which is preliminary data.</text>
</comment>
<name>A0A7X4HFN3_9BURK</name>
<keyword evidence="2" id="KW-1185">Reference proteome</keyword>
<dbReference type="RefSeq" id="WP_161073865.1">
    <property type="nucleotide sequence ID" value="NZ_WWCU01000024.1"/>
</dbReference>
<proteinExistence type="predicted"/>
<dbReference type="AlphaFoldDB" id="A0A7X4HFN3"/>
<protein>
    <submittedName>
        <fullName evidence="1">Uncharacterized protein</fullName>
    </submittedName>
</protein>
<gene>
    <name evidence="1" type="ORF">GTP77_19800</name>
</gene>
<reference evidence="1 2" key="1">
    <citation type="submission" date="2019-12" db="EMBL/GenBank/DDBJ databases">
        <title>Novel species isolated from a subtropical stream in China.</title>
        <authorList>
            <person name="Lu H."/>
        </authorList>
    </citation>
    <scope>NUCLEOTIDE SEQUENCE [LARGE SCALE GENOMIC DNA]</scope>
    <source>
        <strain evidence="1 2">FT127W</strain>
    </source>
</reference>
<accession>A0A7X4HFN3</accession>
<dbReference type="Proteomes" id="UP000450676">
    <property type="component" value="Unassembled WGS sequence"/>
</dbReference>
<evidence type="ECO:0000313" key="1">
    <source>
        <dbReference type="EMBL" id="MYN09572.1"/>
    </source>
</evidence>
<sequence length="123" mass="13514">MQRFSPDAGVHGTAGALNLVTMLAGGGRVFSTGAPHRSHITFLIFEEKTARPGHCQARRSSQKRCGLVHTRACLESHFVDRFAGARGSKNRTKKITQIQSRKLHENLVGAQPAQLTFALFFAR</sequence>
<organism evidence="1 2">
    <name type="scientific">Pseudoduganella aquatica</name>
    <dbReference type="NCBI Taxonomy" id="2660641"/>
    <lineage>
        <taxon>Bacteria</taxon>
        <taxon>Pseudomonadati</taxon>
        <taxon>Pseudomonadota</taxon>
        <taxon>Betaproteobacteria</taxon>
        <taxon>Burkholderiales</taxon>
        <taxon>Oxalobacteraceae</taxon>
        <taxon>Telluria group</taxon>
        <taxon>Pseudoduganella</taxon>
    </lineage>
</organism>
<dbReference type="EMBL" id="WWCU01000024">
    <property type="protein sequence ID" value="MYN09572.1"/>
    <property type="molecule type" value="Genomic_DNA"/>
</dbReference>